<dbReference type="SUPFAM" id="SSF54695">
    <property type="entry name" value="POZ domain"/>
    <property type="match status" value="1"/>
</dbReference>
<proteinExistence type="predicted"/>
<name>A0A0H5QP47_9EUKA</name>
<reference evidence="1" key="1">
    <citation type="submission" date="2015-04" db="EMBL/GenBank/DDBJ databases">
        <title>The genome sequence of the plant pathogenic Rhizarian Plasmodiophora brassicae reveals insights in its biotrophic life cycle and the origin of chitin synthesis.</title>
        <authorList>
            <person name="Schwelm A."/>
            <person name="Fogelqvist J."/>
            <person name="Knaust A."/>
            <person name="Julke S."/>
            <person name="Lilja T."/>
            <person name="Dhandapani V."/>
            <person name="Bonilla-Rosso G."/>
            <person name="Karlsson M."/>
            <person name="Shevchenko A."/>
            <person name="Choi S.R."/>
            <person name="Kim H.G."/>
            <person name="Park J.Y."/>
            <person name="Lim Y.P."/>
            <person name="Ludwig-Muller J."/>
            <person name="Dixelius C."/>
        </authorList>
    </citation>
    <scope>NUCLEOTIDE SEQUENCE</scope>
    <source>
        <tissue evidence="1">Potato root galls</tissue>
    </source>
</reference>
<accession>A0A0H5QP47</accession>
<evidence type="ECO:0008006" key="2">
    <source>
        <dbReference type="Google" id="ProtNLM"/>
    </source>
</evidence>
<evidence type="ECO:0000313" key="1">
    <source>
        <dbReference type="EMBL" id="CRZ03793.1"/>
    </source>
</evidence>
<dbReference type="EMBL" id="HACM01003351">
    <property type="protein sequence ID" value="CRZ03793.1"/>
    <property type="molecule type" value="Transcribed_RNA"/>
</dbReference>
<sequence length="127" mass="13556">GAHQVILAARSQYFGSFSFLEGMREAATRVCWFPGNGDGALSGPALGLLLDYLYGGKDLAMERVSPTIAMELVRIDVCNYFGLSGDELDSILSSYLAAQRAAANVKAVEGFDGSGSSFKRFPNCMLS</sequence>
<feature type="non-terminal residue" evidence="1">
    <location>
        <position position="1"/>
    </location>
</feature>
<dbReference type="InterPro" id="IPR011333">
    <property type="entry name" value="SKP1/BTB/POZ_sf"/>
</dbReference>
<dbReference type="Gene3D" id="3.30.710.10">
    <property type="entry name" value="Potassium Channel Kv1.1, Chain A"/>
    <property type="match status" value="1"/>
</dbReference>
<organism evidence="1">
    <name type="scientific">Spongospora subterranea</name>
    <dbReference type="NCBI Taxonomy" id="70186"/>
    <lineage>
        <taxon>Eukaryota</taxon>
        <taxon>Sar</taxon>
        <taxon>Rhizaria</taxon>
        <taxon>Endomyxa</taxon>
        <taxon>Phytomyxea</taxon>
        <taxon>Plasmodiophorida</taxon>
        <taxon>Plasmodiophoridae</taxon>
        <taxon>Spongospora</taxon>
    </lineage>
</organism>
<dbReference type="AlphaFoldDB" id="A0A0H5QP47"/>
<protein>
    <recommendedName>
        <fullName evidence="2">BTB domain-containing protein</fullName>
    </recommendedName>
</protein>